<dbReference type="AlphaFoldDB" id="A0A8J3NLQ1"/>
<dbReference type="RefSeq" id="WP_203752250.1">
    <property type="nucleotide sequence ID" value="NZ_BONF01000034.1"/>
</dbReference>
<name>A0A8J3NLQ1_9ACTN</name>
<dbReference type="Proteomes" id="UP000601223">
    <property type="component" value="Unassembled WGS sequence"/>
</dbReference>
<keyword evidence="1" id="KW-0812">Transmembrane</keyword>
<comment type="caution">
    <text evidence="2">The sequence shown here is derived from an EMBL/GenBank/DDBJ whole genome shotgun (WGS) entry which is preliminary data.</text>
</comment>
<organism evidence="2 3">
    <name type="scientific">Catellatospora bangladeshensis</name>
    <dbReference type="NCBI Taxonomy" id="310355"/>
    <lineage>
        <taxon>Bacteria</taxon>
        <taxon>Bacillati</taxon>
        <taxon>Actinomycetota</taxon>
        <taxon>Actinomycetes</taxon>
        <taxon>Micromonosporales</taxon>
        <taxon>Micromonosporaceae</taxon>
        <taxon>Catellatospora</taxon>
    </lineage>
</organism>
<evidence type="ECO:0000256" key="1">
    <source>
        <dbReference type="SAM" id="Phobius"/>
    </source>
</evidence>
<feature type="transmembrane region" description="Helical" evidence="1">
    <location>
        <begin position="39"/>
        <end position="61"/>
    </location>
</feature>
<keyword evidence="1" id="KW-1133">Transmembrane helix</keyword>
<gene>
    <name evidence="2" type="ORF">Cba03nite_56000</name>
</gene>
<dbReference type="EMBL" id="BONF01000034">
    <property type="protein sequence ID" value="GIF84251.1"/>
    <property type="molecule type" value="Genomic_DNA"/>
</dbReference>
<proteinExistence type="predicted"/>
<keyword evidence="1" id="KW-0472">Membrane</keyword>
<reference evidence="2 3" key="1">
    <citation type="submission" date="2021-01" db="EMBL/GenBank/DDBJ databases">
        <title>Whole genome shotgun sequence of Catellatospora bangladeshensis NBRC 107357.</title>
        <authorList>
            <person name="Komaki H."/>
            <person name="Tamura T."/>
        </authorList>
    </citation>
    <scope>NUCLEOTIDE SEQUENCE [LARGE SCALE GENOMIC DNA]</scope>
    <source>
        <strain evidence="2 3">NBRC 107357</strain>
    </source>
</reference>
<keyword evidence="3" id="KW-1185">Reference proteome</keyword>
<evidence type="ECO:0000313" key="3">
    <source>
        <dbReference type="Proteomes" id="UP000601223"/>
    </source>
</evidence>
<feature type="transmembrane region" description="Helical" evidence="1">
    <location>
        <begin position="6"/>
        <end position="27"/>
    </location>
</feature>
<sequence length="62" mass="6540">MRQQLTPGVLIAISAVMLVMGVILMRLHVRGMGVDRTGCGPMFGFTVGVVGVLAGVAWSLLR</sequence>
<accession>A0A8J3NLQ1</accession>
<protein>
    <submittedName>
        <fullName evidence="2">Uncharacterized protein</fullName>
    </submittedName>
</protein>
<evidence type="ECO:0000313" key="2">
    <source>
        <dbReference type="EMBL" id="GIF84251.1"/>
    </source>
</evidence>